<reference evidence="2" key="1">
    <citation type="submission" date="2023-05" db="EMBL/GenBank/DDBJ databases">
        <title>Streptantibioticus silvisoli sp. nov., acidotolerant actinomycetes 1 from pine litter.</title>
        <authorList>
            <person name="Swiecimska M."/>
            <person name="Golinska P."/>
            <person name="Sangal V."/>
            <person name="Wachnowicz B."/>
            <person name="Goodfellow M."/>
        </authorList>
    </citation>
    <scope>NUCLEOTIDE SEQUENCE</scope>
    <source>
        <strain evidence="2">SL13</strain>
    </source>
</reference>
<dbReference type="InterPro" id="IPR017517">
    <property type="entry name" value="Maleyloyr_isom"/>
</dbReference>
<dbReference type="RefSeq" id="WP_271312479.1">
    <property type="nucleotide sequence ID" value="NZ_JABXJJ020000019.1"/>
</dbReference>
<name>A0AA90H575_9ACTN</name>
<dbReference type="Pfam" id="PF11716">
    <property type="entry name" value="MDMPI_N"/>
    <property type="match status" value="1"/>
</dbReference>
<comment type="caution">
    <text evidence="2">The sequence shown here is derived from an EMBL/GenBank/DDBJ whole genome shotgun (WGS) entry which is preliminary data.</text>
</comment>
<dbReference type="InterPro" id="IPR024344">
    <property type="entry name" value="MDMPI_metal-binding"/>
</dbReference>
<evidence type="ECO:0000259" key="1">
    <source>
        <dbReference type="Pfam" id="PF11716"/>
    </source>
</evidence>
<dbReference type="InterPro" id="IPR034660">
    <property type="entry name" value="DinB/YfiT-like"/>
</dbReference>
<feature type="domain" description="Mycothiol-dependent maleylpyruvate isomerase metal-binding" evidence="1">
    <location>
        <begin position="10"/>
        <end position="131"/>
    </location>
</feature>
<gene>
    <name evidence="2" type="ORF">POF50_017150</name>
</gene>
<dbReference type="EMBL" id="JABXJJ020000019">
    <property type="protein sequence ID" value="MDI5971050.1"/>
    <property type="molecule type" value="Genomic_DNA"/>
</dbReference>
<dbReference type="InterPro" id="IPR017520">
    <property type="entry name" value="CHP03086"/>
</dbReference>
<protein>
    <submittedName>
        <fullName evidence="2">TIGR03086 family metal-binding protein</fullName>
    </submittedName>
</protein>
<dbReference type="SUPFAM" id="SSF109854">
    <property type="entry name" value="DinB/YfiT-like putative metalloenzymes"/>
    <property type="match status" value="1"/>
</dbReference>
<proteinExistence type="predicted"/>
<dbReference type="GO" id="GO:0046872">
    <property type="term" value="F:metal ion binding"/>
    <property type="evidence" value="ECO:0007669"/>
    <property type="project" value="InterPro"/>
</dbReference>
<dbReference type="AlphaFoldDB" id="A0AA90H575"/>
<evidence type="ECO:0000313" key="2">
    <source>
        <dbReference type="EMBL" id="MDI5971050.1"/>
    </source>
</evidence>
<organism evidence="2">
    <name type="scientific">Streptantibioticus silvisoli</name>
    <dbReference type="NCBI Taxonomy" id="2705255"/>
    <lineage>
        <taxon>Bacteria</taxon>
        <taxon>Bacillati</taxon>
        <taxon>Actinomycetota</taxon>
        <taxon>Actinomycetes</taxon>
        <taxon>Kitasatosporales</taxon>
        <taxon>Streptomycetaceae</taxon>
        <taxon>Streptantibioticus</taxon>
    </lineage>
</organism>
<dbReference type="NCBIfam" id="TIGR03083">
    <property type="entry name" value="maleylpyruvate isomerase family mycothiol-dependent enzyme"/>
    <property type="match status" value="1"/>
</dbReference>
<accession>A0AA90H575</accession>
<dbReference type="Gene3D" id="1.20.120.450">
    <property type="entry name" value="dinb family like domain"/>
    <property type="match status" value="1"/>
</dbReference>
<sequence>MTGLVDLDRRAVEAGVQLVAAVTGDLARPTPCAGWTLGRLLAHMAGQHRGFAAAARGGGADLAVWADLPVDGDPAQGYAKAAAEALTAFAEPGAPERRWALPEVHPTFGFPGTTALGFHLLDYVVHGWDVAESLGTAVEFDDEVLGAALAVAERVPDGPERLAPGAAFRPALPAPGAAGPLERILAATGRSAAWRP</sequence>
<dbReference type="NCBIfam" id="TIGR03086">
    <property type="entry name" value="TIGR03086 family metal-binding protein"/>
    <property type="match status" value="1"/>
</dbReference>